<comment type="caution">
    <text evidence="1">The sequence shown here is derived from an EMBL/GenBank/DDBJ whole genome shotgun (WGS) entry which is preliminary data.</text>
</comment>
<proteinExistence type="predicted"/>
<evidence type="ECO:0000313" key="2">
    <source>
        <dbReference type="Proteomes" id="UP001060085"/>
    </source>
</evidence>
<dbReference type="Proteomes" id="UP001060085">
    <property type="component" value="Linkage Group LG07"/>
</dbReference>
<evidence type="ECO:0000313" key="1">
    <source>
        <dbReference type="EMBL" id="KAI5652489.1"/>
    </source>
</evidence>
<sequence>MDELKKARQMVEEPGKIGSDIPEEHHRDMESEMRDLTSLLQKISTCPISNVRKVRRLIKGVIHPVLPNDLSQPLSTSPETAVTKGRRKTNSTKRDKSHLEYVYIAHRKLGKSSGSGPGSGSGSGSGSIPSPRGRGSRFVVVGARAEDVAVVDRVYQPSVVSNFLFGDKNHWVEIQRRMIFDLRHHMRVYEQLFGSVERVTVDNANKLGRWFSATGVLDEHT</sequence>
<organism evidence="1 2">
    <name type="scientific">Catharanthus roseus</name>
    <name type="common">Madagascar periwinkle</name>
    <name type="synonym">Vinca rosea</name>
    <dbReference type="NCBI Taxonomy" id="4058"/>
    <lineage>
        <taxon>Eukaryota</taxon>
        <taxon>Viridiplantae</taxon>
        <taxon>Streptophyta</taxon>
        <taxon>Embryophyta</taxon>
        <taxon>Tracheophyta</taxon>
        <taxon>Spermatophyta</taxon>
        <taxon>Magnoliopsida</taxon>
        <taxon>eudicotyledons</taxon>
        <taxon>Gunneridae</taxon>
        <taxon>Pentapetalae</taxon>
        <taxon>asterids</taxon>
        <taxon>lamiids</taxon>
        <taxon>Gentianales</taxon>
        <taxon>Apocynaceae</taxon>
        <taxon>Rauvolfioideae</taxon>
        <taxon>Vinceae</taxon>
        <taxon>Catharanthinae</taxon>
        <taxon>Catharanthus</taxon>
    </lineage>
</organism>
<name>A0ACB9ZVW1_CATRO</name>
<dbReference type="EMBL" id="CM044707">
    <property type="protein sequence ID" value="KAI5652489.1"/>
    <property type="molecule type" value="Genomic_DNA"/>
</dbReference>
<reference evidence="2" key="1">
    <citation type="journal article" date="2023" name="Nat. Plants">
        <title>Single-cell RNA sequencing provides a high-resolution roadmap for understanding the multicellular compartmentation of specialized metabolism.</title>
        <authorList>
            <person name="Sun S."/>
            <person name="Shen X."/>
            <person name="Li Y."/>
            <person name="Li Y."/>
            <person name="Wang S."/>
            <person name="Li R."/>
            <person name="Zhang H."/>
            <person name="Shen G."/>
            <person name="Guo B."/>
            <person name="Wei J."/>
            <person name="Xu J."/>
            <person name="St-Pierre B."/>
            <person name="Chen S."/>
            <person name="Sun C."/>
        </authorList>
    </citation>
    <scope>NUCLEOTIDE SEQUENCE [LARGE SCALE GENOMIC DNA]</scope>
</reference>
<accession>A0ACB9ZVW1</accession>
<keyword evidence="2" id="KW-1185">Reference proteome</keyword>
<protein>
    <submittedName>
        <fullName evidence="1">Uncharacterized protein</fullName>
    </submittedName>
</protein>
<gene>
    <name evidence="1" type="ORF">M9H77_29676</name>
</gene>